<dbReference type="GO" id="GO:0045010">
    <property type="term" value="P:actin nucleation"/>
    <property type="evidence" value="ECO:0007669"/>
    <property type="project" value="InterPro"/>
</dbReference>
<keyword evidence="13" id="KW-0968">Cytoplasmic vesicle</keyword>
<reference evidence="15" key="1">
    <citation type="submission" date="2015-09" db="EMBL/GenBank/DDBJ databases">
        <title>Scylla olivacea transcriptome.</title>
        <authorList>
            <person name="Ikhwanuddin M."/>
        </authorList>
    </citation>
    <scope>NUCLEOTIDE SEQUENCE</scope>
</reference>
<dbReference type="GO" id="GO:0008017">
    <property type="term" value="F:microtubule binding"/>
    <property type="evidence" value="ECO:0007669"/>
    <property type="project" value="TreeGrafter"/>
</dbReference>
<keyword evidence="5" id="KW-0813">Transport</keyword>
<dbReference type="EMBL" id="GDRN01060277">
    <property type="protein sequence ID" value="JAI65394.1"/>
    <property type="molecule type" value="Transcribed_RNA"/>
</dbReference>
<dbReference type="PANTHER" id="PTHR21345:SF3">
    <property type="entry name" value="PROTEIN SPIRE"/>
    <property type="match status" value="1"/>
</dbReference>
<comment type="similarity">
    <text evidence="4">Belongs to the spire family.</text>
</comment>
<evidence type="ECO:0000256" key="3">
    <source>
        <dbReference type="ARBA" id="ARBA00004413"/>
    </source>
</evidence>
<evidence type="ECO:0000256" key="8">
    <source>
        <dbReference type="ARBA" id="ARBA00022737"/>
    </source>
</evidence>
<dbReference type="GO" id="GO:0005938">
    <property type="term" value="C:cell cortex"/>
    <property type="evidence" value="ECO:0007669"/>
    <property type="project" value="TreeGrafter"/>
</dbReference>
<feature type="domain" description="KIND" evidence="14">
    <location>
        <begin position="18"/>
        <end position="79"/>
    </location>
</feature>
<dbReference type="GO" id="GO:0015031">
    <property type="term" value="P:protein transport"/>
    <property type="evidence" value="ECO:0007669"/>
    <property type="project" value="UniProtKB-KW"/>
</dbReference>
<dbReference type="GO" id="GO:0040038">
    <property type="term" value="P:polar body extrusion after meiotic divisions"/>
    <property type="evidence" value="ECO:0007669"/>
    <property type="project" value="TreeGrafter"/>
</dbReference>
<dbReference type="GO" id="GO:0036089">
    <property type="term" value="P:cleavage furrow formation"/>
    <property type="evidence" value="ECO:0007669"/>
    <property type="project" value="TreeGrafter"/>
</dbReference>
<evidence type="ECO:0000313" key="15">
    <source>
        <dbReference type="EMBL" id="JAI65394.1"/>
    </source>
</evidence>
<sequence length="188" mass="19888">MSERTSKGCVLDARGCIDLESILTGFGAPISEEQAWALCYTTVQCFFDIKDGDKPKVSLSPSLSHVILHKDGYVHQETLLPTGTQGKATPAPLLLIQGAPAPGSAGCCLAHPACAGVLHQSIVCRLPAQCHGAAPPPGAAFRAGLRAGRLWHCFTGGVMFRQCRVTAPPSAAVSAWLFWHQGGPRKLY</sequence>
<dbReference type="GO" id="GO:0048193">
    <property type="term" value="P:Golgi vesicle transport"/>
    <property type="evidence" value="ECO:0007669"/>
    <property type="project" value="TreeGrafter"/>
</dbReference>
<evidence type="ECO:0000256" key="9">
    <source>
        <dbReference type="ARBA" id="ARBA00022927"/>
    </source>
</evidence>
<keyword evidence="10" id="KW-0472">Membrane</keyword>
<dbReference type="GO" id="GO:0003779">
    <property type="term" value="F:actin binding"/>
    <property type="evidence" value="ECO:0007669"/>
    <property type="project" value="UniProtKB-KW"/>
</dbReference>
<dbReference type="AlphaFoldDB" id="A0A0P4WU08"/>
<keyword evidence="11" id="KW-0009">Actin-binding</keyword>
<evidence type="ECO:0000259" key="14">
    <source>
        <dbReference type="Pfam" id="PF16474"/>
    </source>
</evidence>
<evidence type="ECO:0000256" key="2">
    <source>
        <dbReference type="ARBA" id="ARBA00004245"/>
    </source>
</evidence>
<evidence type="ECO:0000256" key="4">
    <source>
        <dbReference type="ARBA" id="ARBA00010956"/>
    </source>
</evidence>
<comment type="subcellular location">
    <subcellularLocation>
        <location evidence="3">Cell membrane</location>
        <topology evidence="3">Peripheral membrane protein</topology>
        <orientation evidence="3">Cytoplasmic side</orientation>
    </subcellularLocation>
    <subcellularLocation>
        <location evidence="2">Cytoplasm</location>
        <location evidence="2">Cytoskeleton</location>
    </subcellularLocation>
    <subcellularLocation>
        <location evidence="1">Cytoplasmic vesicle membrane</location>
        <topology evidence="1">Peripheral membrane protein</topology>
        <orientation evidence="1">Cytoplasmic side</orientation>
    </subcellularLocation>
</comment>
<evidence type="ECO:0000256" key="1">
    <source>
        <dbReference type="ARBA" id="ARBA00004180"/>
    </source>
</evidence>
<organism evidence="15">
    <name type="scientific">Scylla olivacea</name>
    <name type="common">Orange mud crab</name>
    <name type="synonym">Cancer olivacea</name>
    <dbReference type="NCBI Taxonomy" id="85551"/>
    <lineage>
        <taxon>Eukaryota</taxon>
        <taxon>Metazoa</taxon>
        <taxon>Ecdysozoa</taxon>
        <taxon>Arthropoda</taxon>
        <taxon>Crustacea</taxon>
        <taxon>Multicrustacea</taxon>
        <taxon>Malacostraca</taxon>
        <taxon>Eumalacostraca</taxon>
        <taxon>Eucarida</taxon>
        <taxon>Decapoda</taxon>
        <taxon>Pleocyemata</taxon>
        <taxon>Brachyura</taxon>
        <taxon>Eubrachyura</taxon>
        <taxon>Portunoidea</taxon>
        <taxon>Portunidae</taxon>
        <taxon>Portuninae</taxon>
        <taxon>Scylla</taxon>
    </lineage>
</organism>
<dbReference type="InterPro" id="IPR011019">
    <property type="entry name" value="KIND_dom"/>
</dbReference>
<evidence type="ECO:0000256" key="7">
    <source>
        <dbReference type="ARBA" id="ARBA00022490"/>
    </source>
</evidence>
<evidence type="ECO:0000256" key="6">
    <source>
        <dbReference type="ARBA" id="ARBA00022475"/>
    </source>
</evidence>
<protein>
    <recommendedName>
        <fullName evidence="14">KIND domain-containing protein</fullName>
    </recommendedName>
</protein>
<keyword evidence="7" id="KW-0963">Cytoplasm</keyword>
<dbReference type="GO" id="GO:0005886">
    <property type="term" value="C:plasma membrane"/>
    <property type="evidence" value="ECO:0007669"/>
    <property type="project" value="UniProtKB-SubCell"/>
</dbReference>
<keyword evidence="8" id="KW-0677">Repeat</keyword>
<keyword evidence="12" id="KW-0206">Cytoskeleton</keyword>
<dbReference type="Gene3D" id="1.10.510.10">
    <property type="entry name" value="Transferase(Phosphotransferase) domain 1"/>
    <property type="match status" value="1"/>
</dbReference>
<dbReference type="Pfam" id="PF16474">
    <property type="entry name" value="KIND"/>
    <property type="match status" value="1"/>
</dbReference>
<dbReference type="PANTHER" id="PTHR21345">
    <property type="entry name" value="SPIRE"/>
    <property type="match status" value="1"/>
</dbReference>
<evidence type="ECO:0000256" key="5">
    <source>
        <dbReference type="ARBA" id="ARBA00022448"/>
    </source>
</evidence>
<dbReference type="GO" id="GO:0030041">
    <property type="term" value="P:actin filament polymerization"/>
    <property type="evidence" value="ECO:0007669"/>
    <property type="project" value="TreeGrafter"/>
</dbReference>
<dbReference type="GO" id="GO:0005856">
    <property type="term" value="C:cytoskeleton"/>
    <property type="evidence" value="ECO:0007669"/>
    <property type="project" value="UniProtKB-SubCell"/>
</dbReference>
<evidence type="ECO:0000256" key="11">
    <source>
        <dbReference type="ARBA" id="ARBA00023203"/>
    </source>
</evidence>
<name>A0A0P4WU08_SCYOL</name>
<dbReference type="GO" id="GO:0051295">
    <property type="term" value="P:establishment of meiotic spindle localization"/>
    <property type="evidence" value="ECO:0007669"/>
    <property type="project" value="TreeGrafter"/>
</dbReference>
<evidence type="ECO:0000256" key="10">
    <source>
        <dbReference type="ARBA" id="ARBA00023136"/>
    </source>
</evidence>
<keyword evidence="9" id="KW-0653">Protein transport</keyword>
<keyword evidence="6" id="KW-1003">Cell membrane</keyword>
<dbReference type="GO" id="GO:0030659">
    <property type="term" value="C:cytoplasmic vesicle membrane"/>
    <property type="evidence" value="ECO:0007669"/>
    <property type="project" value="UniProtKB-SubCell"/>
</dbReference>
<evidence type="ECO:0000256" key="13">
    <source>
        <dbReference type="ARBA" id="ARBA00023329"/>
    </source>
</evidence>
<evidence type="ECO:0000256" key="12">
    <source>
        <dbReference type="ARBA" id="ARBA00023212"/>
    </source>
</evidence>
<accession>A0A0P4WU08</accession>
<dbReference type="GO" id="GO:0051639">
    <property type="term" value="P:actin filament network formation"/>
    <property type="evidence" value="ECO:0007669"/>
    <property type="project" value="TreeGrafter"/>
</dbReference>
<proteinExistence type="inferred from homology"/>
<dbReference type="InterPro" id="IPR029901">
    <property type="entry name" value="Spire"/>
</dbReference>